<dbReference type="GeneID" id="54364744"/>
<dbReference type="RefSeq" id="XP_033463690.1">
    <property type="nucleotide sequence ID" value="XM_033606944.1"/>
</dbReference>
<evidence type="ECO:0000313" key="2">
    <source>
        <dbReference type="RefSeq" id="XP_033463690.1"/>
    </source>
</evidence>
<accession>A0A6J3MG57</accession>
<gene>
    <name evidence="2" type="ORF">K489DRAFT_398903</name>
</gene>
<name>A0A6J3MG57_9PEZI</name>
<dbReference type="Pfam" id="PF20174">
    <property type="entry name" value="DUF6540"/>
    <property type="match status" value="1"/>
</dbReference>
<reference evidence="2" key="1">
    <citation type="submission" date="2020-01" db="EMBL/GenBank/DDBJ databases">
        <authorList>
            <consortium name="DOE Joint Genome Institute"/>
            <person name="Haridas S."/>
            <person name="Albert R."/>
            <person name="Binder M."/>
            <person name="Bloem J."/>
            <person name="Labutti K."/>
            <person name="Salamov A."/>
            <person name="Andreopoulos B."/>
            <person name="Baker S.E."/>
            <person name="Barry K."/>
            <person name="Bills G."/>
            <person name="Bluhm B.H."/>
            <person name="Cannon C."/>
            <person name="Castanera R."/>
            <person name="Culley D.E."/>
            <person name="Daum C."/>
            <person name="Ezra D."/>
            <person name="Gonzalez J.B."/>
            <person name="Henrissat B."/>
            <person name="Kuo A."/>
            <person name="Liang C."/>
            <person name="Lipzen A."/>
            <person name="Lutzoni F."/>
            <person name="Magnuson J."/>
            <person name="Mondo S."/>
            <person name="Nolan M."/>
            <person name="Ohm R."/>
            <person name="Pangilinan J."/>
            <person name="Park H.-J."/>
            <person name="Ramirez L."/>
            <person name="Alfaro M."/>
            <person name="Sun H."/>
            <person name="Tritt A."/>
            <person name="Yoshinaga Y."/>
            <person name="Zwiers L.-H."/>
            <person name="Turgeon B.G."/>
            <person name="Goodwin S.B."/>
            <person name="Spatafora J.W."/>
            <person name="Crous P.W."/>
            <person name="Grigoriev I.V."/>
        </authorList>
    </citation>
    <scope>NUCLEOTIDE SEQUENCE</scope>
    <source>
        <strain evidence="2">CBS 342.82</strain>
    </source>
</reference>
<proteinExistence type="predicted"/>
<keyword evidence="1" id="KW-1185">Reference proteome</keyword>
<evidence type="ECO:0000313" key="1">
    <source>
        <dbReference type="Proteomes" id="UP000504637"/>
    </source>
</evidence>
<reference evidence="2" key="2">
    <citation type="submission" date="2020-04" db="EMBL/GenBank/DDBJ databases">
        <authorList>
            <consortium name="NCBI Genome Project"/>
        </authorList>
    </citation>
    <scope>NUCLEOTIDE SEQUENCE</scope>
    <source>
        <strain evidence="2">CBS 342.82</strain>
    </source>
</reference>
<dbReference type="AlphaFoldDB" id="A0A6J3MG57"/>
<reference evidence="2" key="3">
    <citation type="submission" date="2025-08" db="UniProtKB">
        <authorList>
            <consortium name="RefSeq"/>
        </authorList>
    </citation>
    <scope>IDENTIFICATION</scope>
    <source>
        <strain evidence="2">CBS 342.82</strain>
    </source>
</reference>
<dbReference type="InterPro" id="IPR046670">
    <property type="entry name" value="DUF6540"/>
</dbReference>
<dbReference type="Proteomes" id="UP000504637">
    <property type="component" value="Unplaced"/>
</dbReference>
<dbReference type="OrthoDB" id="37659at2759"/>
<sequence length="133" mass="14972">MPTALLSVAICEGEGVFKHWRLFLEGPSDEEKIIFHIMGSSMNFRYETRRCDARSAEDLIEMIPLCQVNTSKIGAIEAAAEAAVIHTEAPGYNCQDYILELMDELEAQGIINAKDNKYMKSKRLVQSRVEGLF</sequence>
<organism evidence="2">
    <name type="scientific">Dissoconium aciculare CBS 342.82</name>
    <dbReference type="NCBI Taxonomy" id="1314786"/>
    <lineage>
        <taxon>Eukaryota</taxon>
        <taxon>Fungi</taxon>
        <taxon>Dikarya</taxon>
        <taxon>Ascomycota</taxon>
        <taxon>Pezizomycotina</taxon>
        <taxon>Dothideomycetes</taxon>
        <taxon>Dothideomycetidae</taxon>
        <taxon>Mycosphaerellales</taxon>
        <taxon>Dissoconiaceae</taxon>
        <taxon>Dissoconium</taxon>
    </lineage>
</organism>
<protein>
    <submittedName>
        <fullName evidence="2">Uncharacterized protein</fullName>
    </submittedName>
</protein>